<evidence type="ECO:0000313" key="2">
    <source>
        <dbReference type="EMBL" id="GAA3893375.1"/>
    </source>
</evidence>
<dbReference type="Proteomes" id="UP001501563">
    <property type="component" value="Unassembled WGS sequence"/>
</dbReference>
<reference evidence="3" key="1">
    <citation type="journal article" date="2019" name="Int. J. Syst. Evol. Microbiol.">
        <title>The Global Catalogue of Microorganisms (GCM) 10K type strain sequencing project: providing services to taxonomists for standard genome sequencing and annotation.</title>
        <authorList>
            <consortium name="The Broad Institute Genomics Platform"/>
            <consortium name="The Broad Institute Genome Sequencing Center for Infectious Disease"/>
            <person name="Wu L."/>
            <person name="Ma J."/>
        </authorList>
    </citation>
    <scope>NUCLEOTIDE SEQUENCE [LARGE SCALE GENOMIC DNA]</scope>
    <source>
        <strain evidence="3">JCM 16578</strain>
    </source>
</reference>
<dbReference type="RefSeq" id="WP_345553301.1">
    <property type="nucleotide sequence ID" value="NZ_BAAAZA010000030.1"/>
</dbReference>
<gene>
    <name evidence="2" type="ORF">GCM10022207_71600</name>
</gene>
<feature type="region of interest" description="Disordered" evidence="1">
    <location>
        <begin position="1"/>
        <end position="31"/>
    </location>
</feature>
<organism evidence="2 3">
    <name type="scientific">Streptomyces lannensis</name>
    <dbReference type="NCBI Taxonomy" id="766498"/>
    <lineage>
        <taxon>Bacteria</taxon>
        <taxon>Bacillati</taxon>
        <taxon>Actinomycetota</taxon>
        <taxon>Actinomycetes</taxon>
        <taxon>Kitasatosporales</taxon>
        <taxon>Streptomycetaceae</taxon>
        <taxon>Streptomyces</taxon>
    </lineage>
</organism>
<protein>
    <submittedName>
        <fullName evidence="2">Uncharacterized protein</fullName>
    </submittedName>
</protein>
<accession>A0ABP7L583</accession>
<dbReference type="EMBL" id="BAAAZA010000030">
    <property type="protein sequence ID" value="GAA3893375.1"/>
    <property type="molecule type" value="Genomic_DNA"/>
</dbReference>
<keyword evidence="3" id="KW-1185">Reference proteome</keyword>
<name>A0ABP7L583_9ACTN</name>
<evidence type="ECO:0000256" key="1">
    <source>
        <dbReference type="SAM" id="MobiDB-lite"/>
    </source>
</evidence>
<sequence>MTSLFSALEEQPRYSTAVPPPAATNPFQAPDYEEDETFLFEDVDGMAAGLHAGRPEAA</sequence>
<proteinExistence type="predicted"/>
<evidence type="ECO:0000313" key="3">
    <source>
        <dbReference type="Proteomes" id="UP001501563"/>
    </source>
</evidence>
<comment type="caution">
    <text evidence="2">The sequence shown here is derived from an EMBL/GenBank/DDBJ whole genome shotgun (WGS) entry which is preliminary data.</text>
</comment>